<protein>
    <submittedName>
        <fullName evidence="2">Uncharacterized protein</fullName>
    </submittedName>
</protein>
<evidence type="ECO:0000256" key="1">
    <source>
        <dbReference type="SAM" id="MobiDB-lite"/>
    </source>
</evidence>
<dbReference type="AlphaFoldDB" id="A0A453JEH0"/>
<reference evidence="2" key="5">
    <citation type="journal article" date="2021" name="G3 (Bethesda)">
        <title>Aegilops tauschii genome assembly Aet v5.0 features greater sequence contiguity and improved annotation.</title>
        <authorList>
            <person name="Wang L."/>
            <person name="Zhu T."/>
            <person name="Rodriguez J.C."/>
            <person name="Deal K.R."/>
            <person name="Dubcovsky J."/>
            <person name="McGuire P.E."/>
            <person name="Lux T."/>
            <person name="Spannagl M."/>
            <person name="Mayer K.F.X."/>
            <person name="Baldrich P."/>
            <person name="Meyers B.C."/>
            <person name="Huo N."/>
            <person name="Gu Y.Q."/>
            <person name="Zhou H."/>
            <person name="Devos K.M."/>
            <person name="Bennetzen J.L."/>
            <person name="Unver T."/>
            <person name="Budak H."/>
            <person name="Gulick P.J."/>
            <person name="Galiba G."/>
            <person name="Kalapos B."/>
            <person name="Nelson D.R."/>
            <person name="Li P."/>
            <person name="You F.M."/>
            <person name="Luo M.C."/>
            <person name="Dvorak J."/>
        </authorList>
    </citation>
    <scope>NUCLEOTIDE SEQUENCE [LARGE SCALE GENOMIC DNA]</scope>
    <source>
        <strain evidence="2">cv. AL8/78</strain>
    </source>
</reference>
<organism evidence="2 3">
    <name type="scientific">Aegilops tauschii subsp. strangulata</name>
    <name type="common">Goatgrass</name>
    <dbReference type="NCBI Taxonomy" id="200361"/>
    <lineage>
        <taxon>Eukaryota</taxon>
        <taxon>Viridiplantae</taxon>
        <taxon>Streptophyta</taxon>
        <taxon>Embryophyta</taxon>
        <taxon>Tracheophyta</taxon>
        <taxon>Spermatophyta</taxon>
        <taxon>Magnoliopsida</taxon>
        <taxon>Liliopsida</taxon>
        <taxon>Poales</taxon>
        <taxon>Poaceae</taxon>
        <taxon>BOP clade</taxon>
        <taxon>Pooideae</taxon>
        <taxon>Triticodae</taxon>
        <taxon>Triticeae</taxon>
        <taxon>Triticinae</taxon>
        <taxon>Aegilops</taxon>
    </lineage>
</organism>
<reference evidence="3" key="1">
    <citation type="journal article" date="2014" name="Science">
        <title>Ancient hybridizations among the ancestral genomes of bread wheat.</title>
        <authorList>
            <consortium name="International Wheat Genome Sequencing Consortium,"/>
            <person name="Marcussen T."/>
            <person name="Sandve S.R."/>
            <person name="Heier L."/>
            <person name="Spannagl M."/>
            <person name="Pfeifer M."/>
            <person name="Jakobsen K.S."/>
            <person name="Wulff B.B."/>
            <person name="Steuernagel B."/>
            <person name="Mayer K.F."/>
            <person name="Olsen O.A."/>
        </authorList>
    </citation>
    <scope>NUCLEOTIDE SEQUENCE [LARGE SCALE GENOMIC DNA]</scope>
    <source>
        <strain evidence="3">cv. AL8/78</strain>
    </source>
</reference>
<evidence type="ECO:0000313" key="2">
    <source>
        <dbReference type="EnsemblPlants" id="AET5Gv20002100.1"/>
    </source>
</evidence>
<keyword evidence="3" id="KW-1185">Reference proteome</keyword>
<dbReference type="Gramene" id="AET5Gv20002100.1">
    <property type="protein sequence ID" value="AET5Gv20002100.1"/>
    <property type="gene ID" value="AET5Gv20002100"/>
</dbReference>
<name>A0A453JEH0_AEGTS</name>
<reference evidence="3" key="2">
    <citation type="journal article" date="2017" name="Nat. Plants">
        <title>The Aegilops tauschii genome reveals multiple impacts of transposons.</title>
        <authorList>
            <person name="Zhao G."/>
            <person name="Zou C."/>
            <person name="Li K."/>
            <person name="Wang K."/>
            <person name="Li T."/>
            <person name="Gao L."/>
            <person name="Zhang X."/>
            <person name="Wang H."/>
            <person name="Yang Z."/>
            <person name="Liu X."/>
            <person name="Jiang W."/>
            <person name="Mao L."/>
            <person name="Kong X."/>
            <person name="Jiao Y."/>
            <person name="Jia J."/>
        </authorList>
    </citation>
    <scope>NUCLEOTIDE SEQUENCE [LARGE SCALE GENOMIC DNA]</scope>
    <source>
        <strain evidence="3">cv. AL8/78</strain>
    </source>
</reference>
<accession>A0A453JEH0</accession>
<reference evidence="2" key="3">
    <citation type="journal article" date="2017" name="Nature">
        <title>Genome sequence of the progenitor of the wheat D genome Aegilops tauschii.</title>
        <authorList>
            <person name="Luo M.C."/>
            <person name="Gu Y.Q."/>
            <person name="Puiu D."/>
            <person name="Wang H."/>
            <person name="Twardziok S.O."/>
            <person name="Deal K.R."/>
            <person name="Huo N."/>
            <person name="Zhu T."/>
            <person name="Wang L."/>
            <person name="Wang Y."/>
            <person name="McGuire P.E."/>
            <person name="Liu S."/>
            <person name="Long H."/>
            <person name="Ramasamy R.K."/>
            <person name="Rodriguez J.C."/>
            <person name="Van S.L."/>
            <person name="Yuan L."/>
            <person name="Wang Z."/>
            <person name="Xia Z."/>
            <person name="Xiao L."/>
            <person name="Anderson O.D."/>
            <person name="Ouyang S."/>
            <person name="Liang Y."/>
            <person name="Zimin A.V."/>
            <person name="Pertea G."/>
            <person name="Qi P."/>
            <person name="Bennetzen J.L."/>
            <person name="Dai X."/>
            <person name="Dawson M.W."/>
            <person name="Muller H.G."/>
            <person name="Kugler K."/>
            <person name="Rivarola-Duarte L."/>
            <person name="Spannagl M."/>
            <person name="Mayer K.F.X."/>
            <person name="Lu F.H."/>
            <person name="Bevan M.W."/>
            <person name="Leroy P."/>
            <person name="Li P."/>
            <person name="You F.M."/>
            <person name="Sun Q."/>
            <person name="Liu Z."/>
            <person name="Lyons E."/>
            <person name="Wicker T."/>
            <person name="Salzberg S.L."/>
            <person name="Devos K.M."/>
            <person name="Dvorak J."/>
        </authorList>
    </citation>
    <scope>NUCLEOTIDE SEQUENCE [LARGE SCALE GENOMIC DNA]</scope>
    <source>
        <strain evidence="2">cv. AL8/78</strain>
    </source>
</reference>
<sequence length="43" mass="4377">RTSGPRTSTSPGSATGERWPRGSIAIAMAAGGASWMQCILANN</sequence>
<proteinExistence type="predicted"/>
<reference evidence="2" key="4">
    <citation type="submission" date="2019-03" db="UniProtKB">
        <authorList>
            <consortium name="EnsemblPlants"/>
        </authorList>
    </citation>
    <scope>IDENTIFICATION</scope>
</reference>
<dbReference type="EnsemblPlants" id="AET5Gv20002100.1">
    <property type="protein sequence ID" value="AET5Gv20002100.1"/>
    <property type="gene ID" value="AET5Gv20002100"/>
</dbReference>
<evidence type="ECO:0000313" key="3">
    <source>
        <dbReference type="Proteomes" id="UP000015105"/>
    </source>
</evidence>
<feature type="region of interest" description="Disordered" evidence="1">
    <location>
        <begin position="1"/>
        <end position="20"/>
    </location>
</feature>
<dbReference type="Proteomes" id="UP000015105">
    <property type="component" value="Chromosome 5D"/>
</dbReference>